<evidence type="ECO:0000256" key="11">
    <source>
        <dbReference type="ARBA" id="ARBA00023225"/>
    </source>
</evidence>
<name>A0A3B1AXT5_9ZZZZ</name>
<evidence type="ECO:0000256" key="4">
    <source>
        <dbReference type="ARBA" id="ARBA00022448"/>
    </source>
</evidence>
<evidence type="ECO:0000256" key="12">
    <source>
        <dbReference type="ARBA" id="ARBA00025337"/>
    </source>
</evidence>
<evidence type="ECO:0000256" key="10">
    <source>
        <dbReference type="ARBA" id="ARBA00023136"/>
    </source>
</evidence>
<feature type="region of interest" description="Disordered" evidence="14">
    <location>
        <begin position="80"/>
        <end position="101"/>
    </location>
</feature>
<keyword evidence="7" id="KW-1005">Bacterial flagellum biogenesis</keyword>
<evidence type="ECO:0000256" key="3">
    <source>
        <dbReference type="ARBA" id="ARBA00014919"/>
    </source>
</evidence>
<dbReference type="GO" id="GO:0015031">
    <property type="term" value="P:protein transport"/>
    <property type="evidence" value="ECO:0007669"/>
    <property type="project" value="UniProtKB-KW"/>
</dbReference>
<keyword evidence="4" id="KW-0813">Transport</keyword>
<dbReference type="NCBIfam" id="TIGR03499">
    <property type="entry name" value="FlhF"/>
    <property type="match status" value="1"/>
</dbReference>
<evidence type="ECO:0000256" key="6">
    <source>
        <dbReference type="ARBA" id="ARBA00022741"/>
    </source>
</evidence>
<dbReference type="SMART" id="SM00382">
    <property type="entry name" value="AAA"/>
    <property type="match status" value="1"/>
</dbReference>
<dbReference type="GO" id="GO:0005886">
    <property type="term" value="C:plasma membrane"/>
    <property type="evidence" value="ECO:0007669"/>
    <property type="project" value="UniProtKB-SubCell"/>
</dbReference>
<keyword evidence="17" id="KW-0969">Cilium</keyword>
<accession>A0A3B1AXT5</accession>
<dbReference type="Pfam" id="PF00448">
    <property type="entry name" value="SRP54"/>
    <property type="match status" value="1"/>
</dbReference>
<evidence type="ECO:0000256" key="2">
    <source>
        <dbReference type="ARBA" id="ARBA00008531"/>
    </source>
</evidence>
<dbReference type="InterPro" id="IPR027417">
    <property type="entry name" value="P-loop_NTPase"/>
</dbReference>
<keyword evidence="5" id="KW-1003">Cell membrane</keyword>
<dbReference type="AlphaFoldDB" id="A0A3B1AXT5"/>
<protein>
    <recommendedName>
        <fullName evidence="3">Flagellar biosynthesis protein FlhF</fullName>
    </recommendedName>
    <alternativeName>
        <fullName evidence="13">Flagella-associated GTP-binding protein</fullName>
    </alternativeName>
</protein>
<keyword evidence="17" id="KW-0282">Flagellum</keyword>
<keyword evidence="6" id="KW-0547">Nucleotide-binding</keyword>
<keyword evidence="8" id="KW-0653">Protein transport</keyword>
<keyword evidence="17" id="KW-0966">Cell projection</keyword>
<dbReference type="GO" id="GO:0044781">
    <property type="term" value="P:bacterial-type flagellum organization"/>
    <property type="evidence" value="ECO:0007669"/>
    <property type="project" value="UniProtKB-KW"/>
</dbReference>
<evidence type="ECO:0000259" key="15">
    <source>
        <dbReference type="SMART" id="SM00382"/>
    </source>
</evidence>
<dbReference type="CDD" id="cd17873">
    <property type="entry name" value="FlhF"/>
    <property type="match status" value="1"/>
</dbReference>
<evidence type="ECO:0000256" key="1">
    <source>
        <dbReference type="ARBA" id="ARBA00004413"/>
    </source>
</evidence>
<evidence type="ECO:0000256" key="13">
    <source>
        <dbReference type="ARBA" id="ARBA00030866"/>
    </source>
</evidence>
<keyword evidence="10" id="KW-0472">Membrane</keyword>
<dbReference type="SMART" id="SM00962">
    <property type="entry name" value="SRP54"/>
    <property type="match status" value="1"/>
</dbReference>
<dbReference type="SUPFAM" id="SSF52540">
    <property type="entry name" value="P-loop containing nucleoside triphosphate hydrolases"/>
    <property type="match status" value="1"/>
</dbReference>
<gene>
    <name evidence="17" type="ORF">MNBD_GAMMA26-775</name>
</gene>
<dbReference type="PANTHER" id="PTHR43134">
    <property type="entry name" value="SIGNAL RECOGNITION PARTICLE RECEPTOR SUBUNIT ALPHA"/>
    <property type="match status" value="1"/>
</dbReference>
<comment type="similarity">
    <text evidence="2">Belongs to the GTP-binding SRP family.</text>
</comment>
<dbReference type="InterPro" id="IPR000897">
    <property type="entry name" value="SRP54_GTPase_dom"/>
</dbReference>
<dbReference type="PANTHER" id="PTHR43134:SF3">
    <property type="entry name" value="FLAGELLAR BIOSYNTHESIS PROTEIN FLHF"/>
    <property type="match status" value="1"/>
</dbReference>
<evidence type="ECO:0000259" key="16">
    <source>
        <dbReference type="SMART" id="SM00962"/>
    </source>
</evidence>
<dbReference type="EMBL" id="UOFX01000078">
    <property type="protein sequence ID" value="VAX10856.1"/>
    <property type="molecule type" value="Genomic_DNA"/>
</dbReference>
<evidence type="ECO:0000256" key="14">
    <source>
        <dbReference type="SAM" id="MobiDB-lite"/>
    </source>
</evidence>
<dbReference type="Gene3D" id="3.40.50.300">
    <property type="entry name" value="P-loop containing nucleotide triphosphate hydrolases"/>
    <property type="match status" value="1"/>
</dbReference>
<dbReference type="GO" id="GO:0003924">
    <property type="term" value="F:GTPase activity"/>
    <property type="evidence" value="ECO:0007669"/>
    <property type="project" value="InterPro"/>
</dbReference>
<reference evidence="17" key="1">
    <citation type="submission" date="2018-06" db="EMBL/GenBank/DDBJ databases">
        <authorList>
            <person name="Zhirakovskaya E."/>
        </authorList>
    </citation>
    <scope>NUCLEOTIDE SEQUENCE</scope>
</reference>
<dbReference type="GO" id="GO:0005047">
    <property type="term" value="F:signal recognition particle binding"/>
    <property type="evidence" value="ECO:0007669"/>
    <property type="project" value="TreeGrafter"/>
</dbReference>
<comment type="subcellular location">
    <subcellularLocation>
        <location evidence="1">Cell membrane</location>
        <topology evidence="1">Peripheral membrane protein</topology>
        <orientation evidence="1">Cytoplasmic side</orientation>
    </subcellularLocation>
</comment>
<dbReference type="GO" id="GO:0005525">
    <property type="term" value="F:GTP binding"/>
    <property type="evidence" value="ECO:0007669"/>
    <property type="project" value="UniProtKB-KW"/>
</dbReference>
<dbReference type="InterPro" id="IPR003593">
    <property type="entry name" value="AAA+_ATPase"/>
</dbReference>
<feature type="domain" description="SRP54-type proteins GTP-binding" evidence="16">
    <location>
        <begin position="200"/>
        <end position="392"/>
    </location>
</feature>
<evidence type="ECO:0000256" key="9">
    <source>
        <dbReference type="ARBA" id="ARBA00023134"/>
    </source>
</evidence>
<comment type="function">
    <text evidence="12">Necessary for flagellar biosynthesis. May be involved in translocation of the flagellum.</text>
</comment>
<sequence length="419" mass="45983">MKINRFFAKDMRQAIRKVRQALGSDAVILSNKSVDGGVELVAAIDYDESAVMAAIDTTSVAQAEDTLPSTEVKTASGVVADFPSQSEQRLPTDNRKTKRPPRIEWSQDPILVEMRQEMHALRRMMENELSELTWRDMGSHMPHSQEMLRRLMNMDLSPDICRDLVAQVVDVDNLDMAWRRALYHLTDRLPVMGDDILEHGGAVAIVGPTGVGKTTTVAKLAARFCMRHGSRHVALITADNFRIGAREQLNTYARILDVPVRAASTAEELNSALNAFNDRRLILIDTAGMSQRDVRLSEQLSMLKAGSQPVRSFLALPATTQQAALEQAIKVFSKVRLEACIITKVDEAASMGGVLSAVIHSGLQVAFTTDGQKVPEDLQLARPHSLVSKAVALSRETAEGKDDDYLAIALGGARTHAHV</sequence>
<keyword evidence="11" id="KW-1006">Bacterial flagellum protein export</keyword>
<dbReference type="GO" id="GO:0006614">
    <property type="term" value="P:SRP-dependent cotranslational protein targeting to membrane"/>
    <property type="evidence" value="ECO:0007669"/>
    <property type="project" value="InterPro"/>
</dbReference>
<organism evidence="17">
    <name type="scientific">hydrothermal vent metagenome</name>
    <dbReference type="NCBI Taxonomy" id="652676"/>
    <lineage>
        <taxon>unclassified sequences</taxon>
        <taxon>metagenomes</taxon>
        <taxon>ecological metagenomes</taxon>
    </lineage>
</organism>
<evidence type="ECO:0000256" key="7">
    <source>
        <dbReference type="ARBA" id="ARBA00022795"/>
    </source>
</evidence>
<proteinExistence type="inferred from homology"/>
<evidence type="ECO:0000256" key="8">
    <source>
        <dbReference type="ARBA" id="ARBA00022927"/>
    </source>
</evidence>
<evidence type="ECO:0000313" key="17">
    <source>
        <dbReference type="EMBL" id="VAX10856.1"/>
    </source>
</evidence>
<feature type="domain" description="AAA+ ATPase" evidence="15">
    <location>
        <begin position="199"/>
        <end position="397"/>
    </location>
</feature>
<dbReference type="InterPro" id="IPR020006">
    <property type="entry name" value="FlhF"/>
</dbReference>
<dbReference type="FunFam" id="3.40.50.300:FF:000695">
    <property type="entry name" value="Flagellar biosynthesis regulator FlhF"/>
    <property type="match status" value="1"/>
</dbReference>
<dbReference type="InterPro" id="IPR047040">
    <property type="entry name" value="FlhF__GTPase_dom"/>
</dbReference>
<evidence type="ECO:0000256" key="5">
    <source>
        <dbReference type="ARBA" id="ARBA00022475"/>
    </source>
</evidence>
<keyword evidence="9" id="KW-0342">GTP-binding</keyword>